<feature type="signal peptide" evidence="8">
    <location>
        <begin position="1"/>
        <end position="22"/>
    </location>
</feature>
<organism evidence="9 10">
    <name type="scientific">Candidatus Pseudobacter hemicellulosilyticus</name>
    <dbReference type="NCBI Taxonomy" id="3121375"/>
    <lineage>
        <taxon>Bacteria</taxon>
        <taxon>Pseudomonadati</taxon>
        <taxon>Bacteroidota</taxon>
        <taxon>Chitinophagia</taxon>
        <taxon>Chitinophagales</taxon>
        <taxon>Chitinophagaceae</taxon>
        <taxon>Pseudobacter</taxon>
    </lineage>
</organism>
<keyword evidence="8" id="KW-0732">Signal</keyword>
<protein>
    <submittedName>
        <fullName evidence="9">TolC family protein</fullName>
    </submittedName>
</protein>
<keyword evidence="7" id="KW-0998">Cell outer membrane</keyword>
<keyword evidence="5" id="KW-0812">Transmembrane</keyword>
<gene>
    <name evidence="9" type="ORF">P0Y53_01850</name>
</gene>
<dbReference type="InterPro" id="IPR003423">
    <property type="entry name" value="OMP_efflux"/>
</dbReference>
<evidence type="ECO:0000256" key="5">
    <source>
        <dbReference type="ARBA" id="ARBA00022692"/>
    </source>
</evidence>
<dbReference type="PANTHER" id="PTHR30026:SF20">
    <property type="entry name" value="OUTER MEMBRANE PROTEIN TOLC"/>
    <property type="match status" value="1"/>
</dbReference>
<dbReference type="GO" id="GO:0015562">
    <property type="term" value="F:efflux transmembrane transporter activity"/>
    <property type="evidence" value="ECO:0007669"/>
    <property type="project" value="InterPro"/>
</dbReference>
<evidence type="ECO:0000256" key="3">
    <source>
        <dbReference type="ARBA" id="ARBA00022448"/>
    </source>
</evidence>
<evidence type="ECO:0000256" key="1">
    <source>
        <dbReference type="ARBA" id="ARBA00004442"/>
    </source>
</evidence>
<dbReference type="Pfam" id="PF02321">
    <property type="entry name" value="OEP"/>
    <property type="match status" value="1"/>
</dbReference>
<keyword evidence="6" id="KW-0472">Membrane</keyword>
<dbReference type="AlphaFoldDB" id="A0AAJ6BG08"/>
<comment type="similarity">
    <text evidence="2">Belongs to the outer membrane factor (OMF) (TC 1.B.17) family.</text>
</comment>
<dbReference type="InterPro" id="IPR051906">
    <property type="entry name" value="TolC-like"/>
</dbReference>
<evidence type="ECO:0000256" key="4">
    <source>
        <dbReference type="ARBA" id="ARBA00022452"/>
    </source>
</evidence>
<dbReference type="SUPFAM" id="SSF56954">
    <property type="entry name" value="Outer membrane efflux proteins (OEP)"/>
    <property type="match status" value="1"/>
</dbReference>
<evidence type="ECO:0000313" key="9">
    <source>
        <dbReference type="EMBL" id="WEK36230.1"/>
    </source>
</evidence>
<keyword evidence="4" id="KW-1134">Transmembrane beta strand</keyword>
<dbReference type="PANTHER" id="PTHR30026">
    <property type="entry name" value="OUTER MEMBRANE PROTEIN TOLC"/>
    <property type="match status" value="1"/>
</dbReference>
<evidence type="ECO:0000256" key="7">
    <source>
        <dbReference type="ARBA" id="ARBA00023237"/>
    </source>
</evidence>
<dbReference type="Proteomes" id="UP001220610">
    <property type="component" value="Chromosome"/>
</dbReference>
<proteinExistence type="inferred from homology"/>
<comment type="subcellular location">
    <subcellularLocation>
        <location evidence="1">Cell outer membrane</location>
    </subcellularLocation>
</comment>
<evidence type="ECO:0000256" key="6">
    <source>
        <dbReference type="ARBA" id="ARBA00023136"/>
    </source>
</evidence>
<evidence type="ECO:0000256" key="2">
    <source>
        <dbReference type="ARBA" id="ARBA00007613"/>
    </source>
</evidence>
<dbReference type="GO" id="GO:0015288">
    <property type="term" value="F:porin activity"/>
    <property type="evidence" value="ECO:0007669"/>
    <property type="project" value="TreeGrafter"/>
</dbReference>
<dbReference type="GO" id="GO:0009279">
    <property type="term" value="C:cell outer membrane"/>
    <property type="evidence" value="ECO:0007669"/>
    <property type="project" value="UniProtKB-SubCell"/>
</dbReference>
<evidence type="ECO:0000256" key="8">
    <source>
        <dbReference type="SAM" id="SignalP"/>
    </source>
</evidence>
<feature type="chain" id="PRO_5042559119" evidence="8">
    <location>
        <begin position="23"/>
        <end position="246"/>
    </location>
</feature>
<dbReference type="GO" id="GO:1990281">
    <property type="term" value="C:efflux pump complex"/>
    <property type="evidence" value="ECO:0007669"/>
    <property type="project" value="TreeGrafter"/>
</dbReference>
<name>A0AAJ6BG08_9BACT</name>
<dbReference type="Gene3D" id="1.20.1600.10">
    <property type="entry name" value="Outer membrane efflux proteins (OEP)"/>
    <property type="match status" value="1"/>
</dbReference>
<reference evidence="9" key="1">
    <citation type="submission" date="2023-03" db="EMBL/GenBank/DDBJ databases">
        <title>Andean soil-derived lignocellulolytic bacterial consortium as a source of novel taxa and putative plastic-active enzymes.</title>
        <authorList>
            <person name="Diaz-Garcia L."/>
            <person name="Chuvochina M."/>
            <person name="Feuerriegel G."/>
            <person name="Bunk B."/>
            <person name="Sproer C."/>
            <person name="Streit W.R."/>
            <person name="Rodriguez L.M."/>
            <person name="Overmann J."/>
            <person name="Jimenez D.J."/>
        </authorList>
    </citation>
    <scope>NUCLEOTIDE SEQUENCE</scope>
    <source>
        <strain evidence="9">MAG 7</strain>
    </source>
</reference>
<dbReference type="EMBL" id="CP119311">
    <property type="protein sequence ID" value="WEK36230.1"/>
    <property type="molecule type" value="Genomic_DNA"/>
</dbReference>
<evidence type="ECO:0000313" key="10">
    <source>
        <dbReference type="Proteomes" id="UP001220610"/>
    </source>
</evidence>
<sequence length="246" mass="27878">MHKLLTGTLLLFAALATLTTRAQVVTGRNTSTYHGNLDTSRPTDIRERLVQLALQNPNYEIADRRVLVADYELARAKGGWLSILSASGNLNELSIKQGSGSGAGSTANNLFFPRYNFAVTLPLDFFITRANDVKVARQNVYIAEAEKNEAYRKLRRDVLSKYEDYLMHKDILELQTRIASGEYTDYKLAETDFRDGTITAEAFKTAETNYYTQEMKKVELQRNYNVSKYELELMIGVPIDDVLPKK</sequence>
<keyword evidence="3" id="KW-0813">Transport</keyword>
<accession>A0AAJ6BG08</accession>